<dbReference type="InterPro" id="IPR050739">
    <property type="entry name" value="MFP"/>
</dbReference>
<protein>
    <submittedName>
        <fullName evidence="3">HlyD family efflux transporter periplasmic adaptor subunit</fullName>
    </submittedName>
</protein>
<feature type="coiled-coil region" evidence="1">
    <location>
        <begin position="176"/>
        <end position="234"/>
    </location>
</feature>
<dbReference type="InterPro" id="IPR011053">
    <property type="entry name" value="Single_hybrid_motif"/>
</dbReference>
<keyword evidence="4" id="KW-1185">Reference proteome</keyword>
<dbReference type="SUPFAM" id="SSF56954">
    <property type="entry name" value="Outer membrane efflux proteins (OEP)"/>
    <property type="match status" value="1"/>
</dbReference>
<keyword evidence="2" id="KW-1133">Transmembrane helix</keyword>
<evidence type="ECO:0000313" key="3">
    <source>
        <dbReference type="EMBL" id="MBS2100439.1"/>
    </source>
</evidence>
<gene>
    <name evidence="3" type="ORF">KEM10_19290</name>
</gene>
<dbReference type="RefSeq" id="WP_212218280.1">
    <property type="nucleotide sequence ID" value="NZ_JAGUCO010000023.1"/>
</dbReference>
<organism evidence="3 4">
    <name type="scientific">Carboxylicivirga linearis</name>
    <dbReference type="NCBI Taxonomy" id="1628157"/>
    <lineage>
        <taxon>Bacteria</taxon>
        <taxon>Pseudomonadati</taxon>
        <taxon>Bacteroidota</taxon>
        <taxon>Bacteroidia</taxon>
        <taxon>Marinilabiliales</taxon>
        <taxon>Marinilabiliaceae</taxon>
        <taxon>Carboxylicivirga</taxon>
    </lineage>
</organism>
<proteinExistence type="predicted"/>
<keyword evidence="2" id="KW-0812">Transmembrane</keyword>
<dbReference type="PANTHER" id="PTHR30386:SF18">
    <property type="entry name" value="INNER MEMBRANE PROTEIN YIAV-RELATED"/>
    <property type="match status" value="1"/>
</dbReference>
<reference evidence="3 4" key="1">
    <citation type="journal article" date="2015" name="Int. J. Syst. Evol. Microbiol.">
        <title>Carboxylicivirga linearis sp. nov., isolated from a sea cucumber culture pond.</title>
        <authorList>
            <person name="Wang F.Q."/>
            <person name="Zhou Y.X."/>
            <person name="Lin X.Z."/>
            <person name="Chen G.J."/>
            <person name="Du Z.J."/>
        </authorList>
    </citation>
    <scope>NUCLEOTIDE SEQUENCE [LARGE SCALE GENOMIC DNA]</scope>
    <source>
        <strain evidence="3 4">FB218</strain>
    </source>
</reference>
<evidence type="ECO:0000256" key="1">
    <source>
        <dbReference type="SAM" id="Coils"/>
    </source>
</evidence>
<feature type="coiled-coil region" evidence="1">
    <location>
        <begin position="123"/>
        <end position="150"/>
    </location>
</feature>
<dbReference type="SUPFAM" id="SSF51230">
    <property type="entry name" value="Single hybrid motif"/>
    <property type="match status" value="1"/>
</dbReference>
<name>A0ABS5JZV8_9BACT</name>
<dbReference type="EMBL" id="JAGUCO010000023">
    <property type="protein sequence ID" value="MBS2100439.1"/>
    <property type="molecule type" value="Genomic_DNA"/>
</dbReference>
<accession>A0ABS5JZV8</accession>
<comment type="caution">
    <text evidence="3">The sequence shown here is derived from an EMBL/GenBank/DDBJ whole genome shotgun (WGS) entry which is preliminary data.</text>
</comment>
<dbReference type="Proteomes" id="UP000708576">
    <property type="component" value="Unassembled WGS sequence"/>
</dbReference>
<keyword evidence="1" id="KW-0175">Coiled coil</keyword>
<evidence type="ECO:0000313" key="4">
    <source>
        <dbReference type="Proteomes" id="UP000708576"/>
    </source>
</evidence>
<evidence type="ECO:0000256" key="2">
    <source>
        <dbReference type="SAM" id="Phobius"/>
    </source>
</evidence>
<sequence>MLNISQDIEVASKIDKSKLKSFALVKNYMAGKLFTRLLYLFFFALLLSMFLPWTQNIRSTGYVTALKPDQRPQTIHSVIGGRIESWYIQEGDFVKRGDTILFLSETKAEYMDPELLSRTQHQIEAKEMAVQSYMEKIKALDEQIRALSQTQRLKLEQTQNYVKQAVLKIESDSIDYEASKTNYEIAQRQYERTQKLYADGLNSLTELESRKLKMQETQAKMVSAENKLLTSRNNLINYKVELSSIRNQYREKLSKSESDKYSAMSALYDAEATLSKMQNQYMNYSVRTGMYYVSAPQDGYITKTIRSGIGETVKEGDPLVSIMPADFELAVEMYVDPIDLPLLHVGDKVRFMFDGWPSIVFSGWPNISFGTFGGKVFAIDNFISDNGKYRILVEQDKEEVAWPEQLRIGAGADGIALLKDVPVWYEIWRQMNGFPPDYYTAQDKKDASAKKKK</sequence>
<dbReference type="PANTHER" id="PTHR30386">
    <property type="entry name" value="MEMBRANE FUSION SUBUNIT OF EMRAB-TOLC MULTIDRUG EFFLUX PUMP"/>
    <property type="match status" value="1"/>
</dbReference>
<dbReference type="Gene3D" id="2.40.50.100">
    <property type="match status" value="1"/>
</dbReference>
<feature type="transmembrane region" description="Helical" evidence="2">
    <location>
        <begin position="33"/>
        <end position="53"/>
    </location>
</feature>
<keyword evidence="2" id="KW-0472">Membrane</keyword>